<accession>A0AAI9ZVH8</accession>
<sequence length="82" mass="8974">MSLFPRFAISSSFNHLALKLLGAYLPSSSEAMMEPSLTSFDNLLDPVLSDSLSFSFCLRHCLVCLLGFSRRLICPSVICSAP</sequence>
<proteinExistence type="predicted"/>
<protein>
    <submittedName>
        <fullName evidence="1">Uncharacterized protein</fullName>
    </submittedName>
</protein>
<dbReference type="AlphaFoldDB" id="A0AAI9ZVH8"/>
<organism evidence="1 2">
    <name type="scientific">Colletotrichum phormii</name>
    <dbReference type="NCBI Taxonomy" id="359342"/>
    <lineage>
        <taxon>Eukaryota</taxon>
        <taxon>Fungi</taxon>
        <taxon>Dikarya</taxon>
        <taxon>Ascomycota</taxon>
        <taxon>Pezizomycotina</taxon>
        <taxon>Sordariomycetes</taxon>
        <taxon>Hypocreomycetidae</taxon>
        <taxon>Glomerellales</taxon>
        <taxon>Glomerellaceae</taxon>
        <taxon>Colletotrichum</taxon>
        <taxon>Colletotrichum acutatum species complex</taxon>
    </lineage>
</organism>
<keyword evidence="2" id="KW-1185">Reference proteome</keyword>
<evidence type="ECO:0000313" key="1">
    <source>
        <dbReference type="EMBL" id="KAK1637382.1"/>
    </source>
</evidence>
<reference evidence="1" key="1">
    <citation type="submission" date="2021-06" db="EMBL/GenBank/DDBJ databases">
        <title>Comparative genomics, transcriptomics and evolutionary studies reveal genomic signatures of adaptation to plant cell wall in hemibiotrophic fungi.</title>
        <authorList>
            <consortium name="DOE Joint Genome Institute"/>
            <person name="Baroncelli R."/>
            <person name="Diaz J.F."/>
            <person name="Benocci T."/>
            <person name="Peng M."/>
            <person name="Battaglia E."/>
            <person name="Haridas S."/>
            <person name="Andreopoulos W."/>
            <person name="Labutti K."/>
            <person name="Pangilinan J."/>
            <person name="Floch G.L."/>
            <person name="Makela M.R."/>
            <person name="Henrissat B."/>
            <person name="Grigoriev I.V."/>
            <person name="Crouch J.A."/>
            <person name="De Vries R.P."/>
            <person name="Sukno S.A."/>
            <person name="Thon M.R."/>
        </authorList>
    </citation>
    <scope>NUCLEOTIDE SEQUENCE</scope>
    <source>
        <strain evidence="1">CBS 102054</strain>
    </source>
</reference>
<dbReference type="GeneID" id="85467681"/>
<dbReference type="RefSeq" id="XP_060445989.1">
    <property type="nucleotide sequence ID" value="XM_060582819.1"/>
</dbReference>
<evidence type="ECO:0000313" key="2">
    <source>
        <dbReference type="Proteomes" id="UP001243989"/>
    </source>
</evidence>
<name>A0AAI9ZVH8_9PEZI</name>
<comment type="caution">
    <text evidence="1">The sequence shown here is derived from an EMBL/GenBank/DDBJ whole genome shotgun (WGS) entry which is preliminary data.</text>
</comment>
<gene>
    <name evidence="1" type="ORF">BDP81DRAFT_223184</name>
</gene>
<dbReference type="Proteomes" id="UP001243989">
    <property type="component" value="Unassembled WGS sequence"/>
</dbReference>
<dbReference type="EMBL" id="JAHMHQ010000009">
    <property type="protein sequence ID" value="KAK1637382.1"/>
    <property type="molecule type" value="Genomic_DNA"/>
</dbReference>